<keyword evidence="1" id="KW-0812">Transmembrane</keyword>
<evidence type="ECO:0000256" key="1">
    <source>
        <dbReference type="SAM" id="Phobius"/>
    </source>
</evidence>
<keyword evidence="3" id="KW-1185">Reference proteome</keyword>
<organism evidence="2 3">
    <name type="scientific">Luteimonas salinisoli</name>
    <dbReference type="NCBI Taxonomy" id="2752307"/>
    <lineage>
        <taxon>Bacteria</taxon>
        <taxon>Pseudomonadati</taxon>
        <taxon>Pseudomonadota</taxon>
        <taxon>Gammaproteobacteria</taxon>
        <taxon>Lysobacterales</taxon>
        <taxon>Lysobacteraceae</taxon>
        <taxon>Luteimonas</taxon>
    </lineage>
</organism>
<feature type="transmembrane region" description="Helical" evidence="1">
    <location>
        <begin position="21"/>
        <end position="40"/>
    </location>
</feature>
<gene>
    <name evidence="2" type="ORF">H0E84_08285</name>
</gene>
<keyword evidence="1" id="KW-0472">Membrane</keyword>
<accession>A0A853JC89</accession>
<name>A0A853JC89_9GAMM</name>
<dbReference type="EMBL" id="JACCKA010000054">
    <property type="protein sequence ID" value="NZA26382.1"/>
    <property type="molecule type" value="Genomic_DNA"/>
</dbReference>
<feature type="transmembrane region" description="Helical" evidence="1">
    <location>
        <begin position="52"/>
        <end position="74"/>
    </location>
</feature>
<evidence type="ECO:0000313" key="3">
    <source>
        <dbReference type="Proteomes" id="UP000578091"/>
    </source>
</evidence>
<dbReference type="AlphaFoldDB" id="A0A853JC89"/>
<evidence type="ECO:0008006" key="4">
    <source>
        <dbReference type="Google" id="ProtNLM"/>
    </source>
</evidence>
<keyword evidence="1" id="KW-1133">Transmembrane helix</keyword>
<protein>
    <recommendedName>
        <fullName evidence="4">Bacterial Pleckstrin homology domain-containing protein</fullName>
    </recommendedName>
</protein>
<proteinExistence type="predicted"/>
<sequence>MMDASLQLEPPSARTRQWWNTLALALPLVAIAVAVGLALTGNPPERLIAGSVPLTATLVGGGAALATVAIWWGIGRKLGRHHLLLDAGGLEIVTTFYRQRLALAELRLEQARIVDLDERGEFRPMLKTNGTALPGFQSGWFRLRNREKAFVARAGGRRVLFVPTTRGHALLLQPRQPRALLQRLRELAPDDARR</sequence>
<reference evidence="2 3" key="1">
    <citation type="submission" date="2020-07" db="EMBL/GenBank/DDBJ databases">
        <title>Luteimonas sp. SJ-92.</title>
        <authorList>
            <person name="Huang X.-X."/>
            <person name="Xu L."/>
            <person name="Sun J.-Q."/>
        </authorList>
    </citation>
    <scope>NUCLEOTIDE SEQUENCE [LARGE SCALE GENOMIC DNA]</scope>
    <source>
        <strain evidence="2 3">SJ-92</strain>
    </source>
</reference>
<comment type="caution">
    <text evidence="2">The sequence shown here is derived from an EMBL/GenBank/DDBJ whole genome shotgun (WGS) entry which is preliminary data.</text>
</comment>
<evidence type="ECO:0000313" key="2">
    <source>
        <dbReference type="EMBL" id="NZA26382.1"/>
    </source>
</evidence>
<dbReference type="Proteomes" id="UP000578091">
    <property type="component" value="Unassembled WGS sequence"/>
</dbReference>
<dbReference type="RefSeq" id="WP_180678175.1">
    <property type="nucleotide sequence ID" value="NZ_JACCKA010000054.1"/>
</dbReference>